<feature type="transmembrane region" description="Helical" evidence="1">
    <location>
        <begin position="71"/>
        <end position="94"/>
    </location>
</feature>
<dbReference type="STRING" id="44252.DJ90_3477"/>
<feature type="transmembrane region" description="Helical" evidence="1">
    <location>
        <begin position="121"/>
        <end position="143"/>
    </location>
</feature>
<feature type="transmembrane region" description="Helical" evidence="1">
    <location>
        <begin position="173"/>
        <end position="199"/>
    </location>
</feature>
<keyword evidence="3" id="KW-1185">Reference proteome</keyword>
<name>A0A090ZVC9_PAEMA</name>
<gene>
    <name evidence="2" type="ORF">DJ90_3477</name>
</gene>
<dbReference type="GeneID" id="77008897"/>
<dbReference type="GO" id="GO:0140359">
    <property type="term" value="F:ABC-type transporter activity"/>
    <property type="evidence" value="ECO:0007669"/>
    <property type="project" value="InterPro"/>
</dbReference>
<protein>
    <submittedName>
        <fullName evidence="2">ABC-2 transporter family protein</fullName>
    </submittedName>
</protein>
<dbReference type="Pfam" id="PF12679">
    <property type="entry name" value="ABC2_membrane_2"/>
    <property type="match status" value="1"/>
</dbReference>
<dbReference type="EMBL" id="JMQA01000030">
    <property type="protein sequence ID" value="KFN08061.1"/>
    <property type="molecule type" value="Genomic_DNA"/>
</dbReference>
<keyword evidence="1" id="KW-0812">Transmembrane</keyword>
<dbReference type="HOGENOM" id="CLU_068384_0_0_9"/>
<reference evidence="2 3" key="1">
    <citation type="submission" date="2014-04" db="EMBL/GenBank/DDBJ databases">
        <authorList>
            <person name="Bishop-Lilly K.A."/>
            <person name="Broomall S.M."/>
            <person name="Chain P.S."/>
            <person name="Chertkov O."/>
            <person name="Coyne S.R."/>
            <person name="Daligault H.E."/>
            <person name="Davenport K.W."/>
            <person name="Erkkila T."/>
            <person name="Frey K.G."/>
            <person name="Gibbons H.S."/>
            <person name="Gu W."/>
            <person name="Jaissle J."/>
            <person name="Johnson S.L."/>
            <person name="Koroleva G.I."/>
            <person name="Ladner J.T."/>
            <person name="Lo C.-C."/>
            <person name="Minogue T.D."/>
            <person name="Munk C."/>
            <person name="Palacios G.F."/>
            <person name="Redden C.L."/>
            <person name="Rosenzweig C.N."/>
            <person name="Scholz M.B."/>
            <person name="Teshima H."/>
            <person name="Xu Y."/>
        </authorList>
    </citation>
    <scope>NUCLEOTIDE SEQUENCE [LARGE SCALE GENOMIC DNA]</scope>
    <source>
        <strain evidence="2 3">8244</strain>
    </source>
</reference>
<evidence type="ECO:0000313" key="2">
    <source>
        <dbReference type="EMBL" id="KFN08061.1"/>
    </source>
</evidence>
<feature type="transmembrane region" description="Helical" evidence="1">
    <location>
        <begin position="338"/>
        <end position="360"/>
    </location>
</feature>
<dbReference type="Proteomes" id="UP000029278">
    <property type="component" value="Unassembled WGS sequence"/>
</dbReference>
<dbReference type="PANTHER" id="PTHR43471">
    <property type="entry name" value="ABC TRANSPORTER PERMEASE"/>
    <property type="match status" value="1"/>
</dbReference>
<dbReference type="PANTHER" id="PTHR43471:SF14">
    <property type="entry name" value="ABC-2 TYPE TRANSPORT SYSTEM PERMEASE PROTEIN"/>
    <property type="match status" value="1"/>
</dbReference>
<dbReference type="GO" id="GO:0005886">
    <property type="term" value="C:plasma membrane"/>
    <property type="evidence" value="ECO:0007669"/>
    <property type="project" value="UniProtKB-SubCell"/>
</dbReference>
<dbReference type="AlphaFoldDB" id="A0A090ZVC9"/>
<accession>A0A090ZVC9</accession>
<organism evidence="2 3">
    <name type="scientific">Paenibacillus macerans</name>
    <name type="common">Bacillus macerans</name>
    <dbReference type="NCBI Taxonomy" id="44252"/>
    <lineage>
        <taxon>Bacteria</taxon>
        <taxon>Bacillati</taxon>
        <taxon>Bacillota</taxon>
        <taxon>Bacilli</taxon>
        <taxon>Bacillales</taxon>
        <taxon>Paenibacillaceae</taxon>
        <taxon>Paenibacillus</taxon>
    </lineage>
</organism>
<comment type="caution">
    <text evidence="2">The sequence shown here is derived from an EMBL/GenBank/DDBJ whole genome shotgun (WGS) entry which is preliminary data.</text>
</comment>
<feature type="transmembrane region" description="Helical" evidence="1">
    <location>
        <begin position="244"/>
        <end position="264"/>
    </location>
</feature>
<dbReference type="PATRIC" id="fig|44252.3.peg.3615"/>
<keyword evidence="1" id="KW-1133">Transmembrane helix</keyword>
<sequence length="369" mass="40563">MMPKGKMAWNLSSVKETLHLKDIRKRMQKTLHELLPRRDAEDGSGARVRSSSSFWVMVQKEIGDHLHSWRFGILMGIIVLACIGSIYSAVTAIAGGSATSDSGGGDTFLFLKMYTLTSSSLAVPSFATFLSWLGPLIGITLGFDAVNSERNKGTLGRLLSQPIYRDDFIKAKFVSSLFMIGIVVFSLGFLVMGLGLMTIGYPPTPEEFGRILIFLLIAVVYIGFWLCLSILFSIRFRQAATSALSSIAVWLFFTIFYSMIINMIDSATAVSQMAAADVQLRQMNFVLTLNRLSPTELFSETITTMLSPGVRSLGPLTMDQLIGAIASPLSLGQSLLLIWPQLTGLLAATMICFGLSYVLFMRQEVRSRV</sequence>
<keyword evidence="1" id="KW-0472">Membrane</keyword>
<proteinExistence type="predicted"/>
<evidence type="ECO:0000256" key="1">
    <source>
        <dbReference type="SAM" id="Phobius"/>
    </source>
</evidence>
<feature type="transmembrane region" description="Helical" evidence="1">
    <location>
        <begin position="211"/>
        <end position="232"/>
    </location>
</feature>
<dbReference type="RefSeq" id="WP_227872687.1">
    <property type="nucleotide sequence ID" value="NZ_BGML01000002.1"/>
</dbReference>
<evidence type="ECO:0000313" key="3">
    <source>
        <dbReference type="Proteomes" id="UP000029278"/>
    </source>
</evidence>